<dbReference type="EMBL" id="KV878599">
    <property type="protein sequence ID" value="OJJ52738.1"/>
    <property type="molecule type" value="Genomic_DNA"/>
</dbReference>
<dbReference type="PANTHER" id="PTHR24320:SF283">
    <property type="entry name" value="RETINOL DEHYDROGENASE 11"/>
    <property type="match status" value="1"/>
</dbReference>
<dbReference type="PRINTS" id="PR00080">
    <property type="entry name" value="SDRFAMILY"/>
</dbReference>
<dbReference type="PRINTS" id="PR00081">
    <property type="entry name" value="GDHRDH"/>
</dbReference>
<dbReference type="GO" id="GO:0016491">
    <property type="term" value="F:oxidoreductase activity"/>
    <property type="evidence" value="ECO:0007669"/>
    <property type="project" value="UniProtKB-KW"/>
</dbReference>
<dbReference type="OrthoDB" id="191139at2759"/>
<reference evidence="7" key="1">
    <citation type="journal article" date="2017" name="Genome Biol.">
        <title>Comparative genomics reveals high biological diversity and specific adaptations in the industrially and medically important fungal genus Aspergillus.</title>
        <authorList>
            <person name="de Vries R.P."/>
            <person name="Riley R."/>
            <person name="Wiebenga A."/>
            <person name="Aguilar-Osorio G."/>
            <person name="Amillis S."/>
            <person name="Uchima C.A."/>
            <person name="Anderluh G."/>
            <person name="Asadollahi M."/>
            <person name="Askin M."/>
            <person name="Barry K."/>
            <person name="Battaglia E."/>
            <person name="Bayram O."/>
            <person name="Benocci T."/>
            <person name="Braus-Stromeyer S.A."/>
            <person name="Caldana C."/>
            <person name="Canovas D."/>
            <person name="Cerqueira G.C."/>
            <person name="Chen F."/>
            <person name="Chen W."/>
            <person name="Choi C."/>
            <person name="Clum A."/>
            <person name="Dos Santos R.A."/>
            <person name="Damasio A.R."/>
            <person name="Diallinas G."/>
            <person name="Emri T."/>
            <person name="Fekete E."/>
            <person name="Flipphi M."/>
            <person name="Freyberg S."/>
            <person name="Gallo A."/>
            <person name="Gournas C."/>
            <person name="Habgood R."/>
            <person name="Hainaut M."/>
            <person name="Harispe M.L."/>
            <person name="Henrissat B."/>
            <person name="Hilden K.S."/>
            <person name="Hope R."/>
            <person name="Hossain A."/>
            <person name="Karabika E."/>
            <person name="Karaffa L."/>
            <person name="Karanyi Z."/>
            <person name="Krasevec N."/>
            <person name="Kuo A."/>
            <person name="Kusch H."/>
            <person name="LaButti K."/>
            <person name="Lagendijk E.L."/>
            <person name="Lapidus A."/>
            <person name="Levasseur A."/>
            <person name="Lindquist E."/>
            <person name="Lipzen A."/>
            <person name="Logrieco A.F."/>
            <person name="MacCabe A."/>
            <person name="Maekelae M.R."/>
            <person name="Malavazi I."/>
            <person name="Melin P."/>
            <person name="Meyer V."/>
            <person name="Mielnichuk N."/>
            <person name="Miskei M."/>
            <person name="Molnar A.P."/>
            <person name="Mule G."/>
            <person name="Ngan C.Y."/>
            <person name="Orejas M."/>
            <person name="Orosz E."/>
            <person name="Ouedraogo J.P."/>
            <person name="Overkamp K.M."/>
            <person name="Park H.-S."/>
            <person name="Perrone G."/>
            <person name="Piumi F."/>
            <person name="Punt P.J."/>
            <person name="Ram A.F."/>
            <person name="Ramon A."/>
            <person name="Rauscher S."/>
            <person name="Record E."/>
            <person name="Riano-Pachon D.M."/>
            <person name="Robert V."/>
            <person name="Roehrig J."/>
            <person name="Ruller R."/>
            <person name="Salamov A."/>
            <person name="Salih N.S."/>
            <person name="Samson R.A."/>
            <person name="Sandor E."/>
            <person name="Sanguinetti M."/>
            <person name="Schuetze T."/>
            <person name="Sepcic K."/>
            <person name="Shelest E."/>
            <person name="Sherlock G."/>
            <person name="Sophianopoulou V."/>
            <person name="Squina F.M."/>
            <person name="Sun H."/>
            <person name="Susca A."/>
            <person name="Todd R.B."/>
            <person name="Tsang A."/>
            <person name="Unkles S.E."/>
            <person name="van de Wiele N."/>
            <person name="van Rossen-Uffink D."/>
            <person name="Oliveira J.V."/>
            <person name="Vesth T.C."/>
            <person name="Visser J."/>
            <person name="Yu J.-H."/>
            <person name="Zhou M."/>
            <person name="Andersen M.R."/>
            <person name="Archer D.B."/>
            <person name="Baker S.E."/>
            <person name="Benoit I."/>
            <person name="Brakhage A.A."/>
            <person name="Braus G.H."/>
            <person name="Fischer R."/>
            <person name="Frisvad J.C."/>
            <person name="Goldman G.H."/>
            <person name="Houbraken J."/>
            <person name="Oakley B."/>
            <person name="Pocsi I."/>
            <person name="Scazzocchio C."/>
            <person name="Seiboth B."/>
            <person name="vanKuyk P.A."/>
            <person name="Wortman J."/>
            <person name="Dyer P.S."/>
            <person name="Grigoriev I.V."/>
        </authorList>
    </citation>
    <scope>NUCLEOTIDE SEQUENCE [LARGE SCALE GENOMIC DNA]</scope>
    <source>
        <strain evidence="7">CBS 593.65</strain>
    </source>
</reference>
<evidence type="ECO:0000313" key="6">
    <source>
        <dbReference type="EMBL" id="OJJ52738.1"/>
    </source>
</evidence>
<evidence type="ECO:0000256" key="4">
    <source>
        <dbReference type="RuleBase" id="RU000363"/>
    </source>
</evidence>
<dbReference type="STRING" id="1036612.A0A1L9SZY8"/>
<protein>
    <recommendedName>
        <fullName evidence="8">Short-chain dehydrogenase</fullName>
    </recommendedName>
</protein>
<proteinExistence type="inferred from homology"/>
<feature type="compositionally biased region" description="Basic and acidic residues" evidence="5">
    <location>
        <begin position="238"/>
        <end position="247"/>
    </location>
</feature>
<dbReference type="GeneID" id="63759287"/>
<evidence type="ECO:0000256" key="1">
    <source>
        <dbReference type="ARBA" id="ARBA00006484"/>
    </source>
</evidence>
<evidence type="ECO:0008006" key="8">
    <source>
        <dbReference type="Google" id="ProtNLM"/>
    </source>
</evidence>
<gene>
    <name evidence="6" type="ORF">ASPSYDRAFT_163991</name>
</gene>
<name>A0A1L9SZY8_9EURO</name>
<keyword evidence="3" id="KW-0560">Oxidoreductase</keyword>
<evidence type="ECO:0000313" key="7">
    <source>
        <dbReference type="Proteomes" id="UP000184356"/>
    </source>
</evidence>
<dbReference type="InterPro" id="IPR002347">
    <property type="entry name" value="SDR_fam"/>
</dbReference>
<dbReference type="VEuPathDB" id="FungiDB:ASPSYDRAFT_163991"/>
<evidence type="ECO:0000256" key="5">
    <source>
        <dbReference type="SAM" id="MobiDB-lite"/>
    </source>
</evidence>
<evidence type="ECO:0000256" key="2">
    <source>
        <dbReference type="ARBA" id="ARBA00022857"/>
    </source>
</evidence>
<evidence type="ECO:0000256" key="3">
    <source>
        <dbReference type="ARBA" id="ARBA00023002"/>
    </source>
</evidence>
<dbReference type="Gene3D" id="3.40.50.720">
    <property type="entry name" value="NAD(P)-binding Rossmann-like Domain"/>
    <property type="match status" value="1"/>
</dbReference>
<dbReference type="PANTHER" id="PTHR24320">
    <property type="entry name" value="RETINOL DEHYDROGENASE"/>
    <property type="match status" value="1"/>
</dbReference>
<dbReference type="InterPro" id="IPR036291">
    <property type="entry name" value="NAD(P)-bd_dom_sf"/>
</dbReference>
<dbReference type="Proteomes" id="UP000184356">
    <property type="component" value="Unassembled WGS sequence"/>
</dbReference>
<comment type="similarity">
    <text evidence="1 4">Belongs to the short-chain dehydrogenases/reductases (SDR) family.</text>
</comment>
<keyword evidence="7" id="KW-1185">Reference proteome</keyword>
<dbReference type="Pfam" id="PF00106">
    <property type="entry name" value="adh_short"/>
    <property type="match status" value="1"/>
</dbReference>
<organism evidence="6 7">
    <name type="scientific">Aspergillus sydowii CBS 593.65</name>
    <dbReference type="NCBI Taxonomy" id="1036612"/>
    <lineage>
        <taxon>Eukaryota</taxon>
        <taxon>Fungi</taxon>
        <taxon>Dikarya</taxon>
        <taxon>Ascomycota</taxon>
        <taxon>Pezizomycotina</taxon>
        <taxon>Eurotiomycetes</taxon>
        <taxon>Eurotiomycetidae</taxon>
        <taxon>Eurotiales</taxon>
        <taxon>Aspergillaceae</taxon>
        <taxon>Aspergillus</taxon>
        <taxon>Aspergillus subgen. Nidulantes</taxon>
    </lineage>
</organism>
<sequence length="318" mass="34147">MAEFNFSTEGKSVVEKWSQFVKGKTVAVTGASEGGLGANTAVALAHGKPHNLILLARSEGKVCSVINSIKQISPTTAASFVHIELDDFDTVRQATSAILAQAEKIDILINNAGVMAIPWEKNKDGIEKTFAINHLGHFLLTKLLLSLMIEAGPGSRIVNLTSAGYKMGPFRVDDWNFSGGKTYHPLTAYAQSKTANILFTAALAERSAKYGIAAFAAHPGYIPGTSLTSHIPSLDPQEMDRVSRENTGEPFGPDEPKSPEQGTATTLVAALSPALISRSGSYVADCQVEPVREYAKNPELASRLWKLSEELVGEMFEL</sequence>
<dbReference type="RefSeq" id="XP_040696544.1">
    <property type="nucleotide sequence ID" value="XM_040843214.1"/>
</dbReference>
<keyword evidence="2" id="KW-0521">NADP</keyword>
<dbReference type="SUPFAM" id="SSF51735">
    <property type="entry name" value="NAD(P)-binding Rossmann-fold domains"/>
    <property type="match status" value="1"/>
</dbReference>
<accession>A0A1L9SZY8</accession>
<dbReference type="AlphaFoldDB" id="A0A1L9SZY8"/>
<feature type="region of interest" description="Disordered" evidence="5">
    <location>
        <begin position="236"/>
        <end position="262"/>
    </location>
</feature>